<organism evidence="2 3">
    <name type="scientific">Arachis hypogaea</name>
    <name type="common">Peanut</name>
    <dbReference type="NCBI Taxonomy" id="3818"/>
    <lineage>
        <taxon>Eukaryota</taxon>
        <taxon>Viridiplantae</taxon>
        <taxon>Streptophyta</taxon>
        <taxon>Embryophyta</taxon>
        <taxon>Tracheophyta</taxon>
        <taxon>Spermatophyta</taxon>
        <taxon>Magnoliopsida</taxon>
        <taxon>eudicotyledons</taxon>
        <taxon>Gunneridae</taxon>
        <taxon>Pentapetalae</taxon>
        <taxon>rosids</taxon>
        <taxon>fabids</taxon>
        <taxon>Fabales</taxon>
        <taxon>Fabaceae</taxon>
        <taxon>Papilionoideae</taxon>
        <taxon>50 kb inversion clade</taxon>
        <taxon>dalbergioids sensu lato</taxon>
        <taxon>Dalbergieae</taxon>
        <taxon>Pterocarpus clade</taxon>
        <taxon>Arachis</taxon>
    </lineage>
</organism>
<proteinExistence type="predicted"/>
<dbReference type="AlphaFoldDB" id="A0A445ATU7"/>
<dbReference type="EMBL" id="SDMP01000011">
    <property type="protein sequence ID" value="RYR29850.1"/>
    <property type="molecule type" value="Genomic_DNA"/>
</dbReference>
<feature type="compositionally biased region" description="Basic and acidic residues" evidence="1">
    <location>
        <begin position="79"/>
        <end position="89"/>
    </location>
</feature>
<sequence length="135" mass="15642">MFIATQTSRKRKEVDEKTQTAVEDFQHPQAAGETEEKAFEALFGKEQPGRVRLYGRSVTKIDLKKHAEINEIKNQHKEEVSSLKDKLGHMEAQQQKQEAKQQKQEEEIHGLQNMIKLILQRLEPGIRPEELEALL</sequence>
<evidence type="ECO:0000256" key="1">
    <source>
        <dbReference type="SAM" id="MobiDB-lite"/>
    </source>
</evidence>
<evidence type="ECO:0000313" key="2">
    <source>
        <dbReference type="EMBL" id="RYR29850.1"/>
    </source>
</evidence>
<evidence type="ECO:0000313" key="3">
    <source>
        <dbReference type="Proteomes" id="UP000289738"/>
    </source>
</evidence>
<feature type="compositionally biased region" description="Basic and acidic residues" evidence="1">
    <location>
        <begin position="97"/>
        <end position="107"/>
    </location>
</feature>
<gene>
    <name evidence="2" type="ORF">Ahy_B01g054420</name>
</gene>
<dbReference type="Proteomes" id="UP000289738">
    <property type="component" value="Chromosome B01"/>
</dbReference>
<name>A0A445ATU7_ARAHY</name>
<comment type="caution">
    <text evidence="2">The sequence shown here is derived from an EMBL/GenBank/DDBJ whole genome shotgun (WGS) entry which is preliminary data.</text>
</comment>
<keyword evidence="3" id="KW-1185">Reference proteome</keyword>
<reference evidence="2 3" key="1">
    <citation type="submission" date="2019-01" db="EMBL/GenBank/DDBJ databases">
        <title>Sequencing of cultivated peanut Arachis hypogaea provides insights into genome evolution and oil improvement.</title>
        <authorList>
            <person name="Chen X."/>
        </authorList>
    </citation>
    <scope>NUCLEOTIDE SEQUENCE [LARGE SCALE GENOMIC DNA]</scope>
    <source>
        <strain evidence="3">cv. Fuhuasheng</strain>
        <tissue evidence="2">Leaves</tissue>
    </source>
</reference>
<feature type="region of interest" description="Disordered" evidence="1">
    <location>
        <begin position="1"/>
        <end position="20"/>
    </location>
</feature>
<feature type="region of interest" description="Disordered" evidence="1">
    <location>
        <begin position="79"/>
        <end position="107"/>
    </location>
</feature>
<accession>A0A445ATU7</accession>
<protein>
    <submittedName>
        <fullName evidence="2">Uncharacterized protein</fullName>
    </submittedName>
</protein>